<dbReference type="AlphaFoldDB" id="M7Z8P4"/>
<evidence type="ECO:0000313" key="1">
    <source>
        <dbReference type="EMBL" id="EMS56402.1"/>
    </source>
</evidence>
<name>M7Z8P4_TRIUA</name>
<dbReference type="STRING" id="4572.M7Z8P4"/>
<proteinExistence type="predicted"/>
<reference evidence="1" key="1">
    <citation type="journal article" date="2013" name="Nature">
        <title>Draft genome of the wheat A-genome progenitor Triticum urartu.</title>
        <authorList>
            <person name="Ling H.Q."/>
            <person name="Zhao S."/>
            <person name="Liu D."/>
            <person name="Wang J."/>
            <person name="Sun H."/>
            <person name="Zhang C."/>
            <person name="Fan H."/>
            <person name="Li D."/>
            <person name="Dong L."/>
            <person name="Tao Y."/>
            <person name="Gao C."/>
            <person name="Wu H."/>
            <person name="Li Y."/>
            <person name="Cui Y."/>
            <person name="Guo X."/>
            <person name="Zheng S."/>
            <person name="Wang B."/>
            <person name="Yu K."/>
            <person name="Liang Q."/>
            <person name="Yang W."/>
            <person name="Lou X."/>
            <person name="Chen J."/>
            <person name="Feng M."/>
            <person name="Jian J."/>
            <person name="Zhang X."/>
            <person name="Luo G."/>
            <person name="Jiang Y."/>
            <person name="Liu J."/>
            <person name="Wang Z."/>
            <person name="Sha Y."/>
            <person name="Zhang B."/>
            <person name="Wu H."/>
            <person name="Tang D."/>
            <person name="Shen Q."/>
            <person name="Xue P."/>
            <person name="Zou S."/>
            <person name="Wang X."/>
            <person name="Liu X."/>
            <person name="Wang F."/>
            <person name="Yang Y."/>
            <person name="An X."/>
            <person name="Dong Z."/>
            <person name="Zhang K."/>
            <person name="Zhang X."/>
            <person name="Luo M.C."/>
            <person name="Dvorak J."/>
            <person name="Tong Y."/>
            <person name="Wang J."/>
            <person name="Yang H."/>
            <person name="Li Z."/>
            <person name="Wang D."/>
            <person name="Zhang A."/>
            <person name="Wang J."/>
        </authorList>
    </citation>
    <scope>NUCLEOTIDE SEQUENCE</scope>
</reference>
<protein>
    <submittedName>
        <fullName evidence="1">Uncharacterized protein</fullName>
    </submittedName>
</protein>
<accession>M7Z8P4</accession>
<organism evidence="1">
    <name type="scientific">Triticum urartu</name>
    <name type="common">Red wild einkorn</name>
    <name type="synonym">Crithodium urartu</name>
    <dbReference type="NCBI Taxonomy" id="4572"/>
    <lineage>
        <taxon>Eukaryota</taxon>
        <taxon>Viridiplantae</taxon>
        <taxon>Streptophyta</taxon>
        <taxon>Embryophyta</taxon>
        <taxon>Tracheophyta</taxon>
        <taxon>Spermatophyta</taxon>
        <taxon>Magnoliopsida</taxon>
        <taxon>Liliopsida</taxon>
        <taxon>Poales</taxon>
        <taxon>Poaceae</taxon>
        <taxon>BOP clade</taxon>
        <taxon>Pooideae</taxon>
        <taxon>Triticodae</taxon>
        <taxon>Triticeae</taxon>
        <taxon>Triticinae</taxon>
        <taxon>Triticum</taxon>
    </lineage>
</organism>
<dbReference type="EMBL" id="KD158605">
    <property type="protein sequence ID" value="EMS56402.1"/>
    <property type="molecule type" value="Genomic_DNA"/>
</dbReference>
<sequence length="114" mass="13358">MNMNTHKHKKGSHTLVGIHWDYVLYRTVKNNVCVLHWWHRGSDTDIEWFYHTIWLHALGMDNLSVTKLRMLNYARHEILNKTLEAFGDLKDDEELGPADRVCKPVTGQCLTRDG</sequence>
<gene>
    <name evidence="1" type="ORF">TRIUR3_12471</name>
</gene>